<dbReference type="AlphaFoldDB" id="A0AAC9I9G6"/>
<dbReference type="InterPro" id="IPR021520">
    <property type="entry name" value="Stealth_CR2"/>
</dbReference>
<dbReference type="InterPro" id="IPR031358">
    <property type="entry name" value="Stealth_CR1"/>
</dbReference>
<keyword evidence="2" id="KW-0808">Transferase</keyword>
<evidence type="ECO:0000256" key="1">
    <source>
        <dbReference type="ARBA" id="ARBA00007583"/>
    </source>
</evidence>
<evidence type="ECO:0000259" key="5">
    <source>
        <dbReference type="Pfam" id="PF17101"/>
    </source>
</evidence>
<gene>
    <name evidence="6" type="ORF">EM308_16975</name>
</gene>
<keyword evidence="7" id="KW-1185">Reference proteome</keyword>
<evidence type="ECO:0000313" key="7">
    <source>
        <dbReference type="Proteomes" id="UP000175968"/>
    </source>
</evidence>
<dbReference type="Pfam" id="PF17101">
    <property type="entry name" value="Stealth_CR1"/>
    <property type="match status" value="1"/>
</dbReference>
<evidence type="ECO:0000259" key="4">
    <source>
        <dbReference type="Pfam" id="PF11380"/>
    </source>
</evidence>
<evidence type="ECO:0000313" key="6">
    <source>
        <dbReference type="EMBL" id="AOW11042.1"/>
    </source>
</evidence>
<accession>A0AAC9I9G6</accession>
<evidence type="ECO:0000256" key="2">
    <source>
        <dbReference type="ARBA" id="ARBA00022679"/>
    </source>
</evidence>
<protein>
    <recommendedName>
        <fullName evidence="8">Glycosyl transferase</fullName>
    </recommendedName>
</protein>
<evidence type="ECO:0000256" key="3">
    <source>
        <dbReference type="ARBA" id="ARBA00023169"/>
    </source>
</evidence>
<organism evidence="6 7">
    <name type="scientific">Flavobacterium gilvum</name>
    <dbReference type="NCBI Taxonomy" id="1492737"/>
    <lineage>
        <taxon>Bacteria</taxon>
        <taxon>Pseudomonadati</taxon>
        <taxon>Bacteroidota</taxon>
        <taxon>Flavobacteriia</taxon>
        <taxon>Flavobacteriales</taxon>
        <taxon>Flavobacteriaceae</taxon>
        <taxon>Flavobacterium</taxon>
    </lineage>
</organism>
<dbReference type="EMBL" id="CP017479">
    <property type="protein sequence ID" value="AOW11042.1"/>
    <property type="molecule type" value="Genomic_DNA"/>
</dbReference>
<proteinExistence type="inferred from homology"/>
<dbReference type="InterPro" id="IPR047141">
    <property type="entry name" value="Stealth"/>
</dbReference>
<dbReference type="GO" id="GO:0016772">
    <property type="term" value="F:transferase activity, transferring phosphorus-containing groups"/>
    <property type="evidence" value="ECO:0007669"/>
    <property type="project" value="InterPro"/>
</dbReference>
<evidence type="ECO:0008006" key="8">
    <source>
        <dbReference type="Google" id="ProtNLM"/>
    </source>
</evidence>
<dbReference type="GO" id="GO:0000271">
    <property type="term" value="P:polysaccharide biosynthetic process"/>
    <property type="evidence" value="ECO:0007669"/>
    <property type="project" value="UniProtKB-KW"/>
</dbReference>
<dbReference type="KEGG" id="fgl:EM308_16975"/>
<comment type="similarity">
    <text evidence="1">Belongs to the stealth family.</text>
</comment>
<dbReference type="Proteomes" id="UP000175968">
    <property type="component" value="Chromosome"/>
</dbReference>
<sequence length="327" mass="39148">MGKIDFVILWVDGNEPNWQREFQAHSLKERGAKSSVRFRDWDNLQYWFRGVENYAPWVNNIFFITSGHVPNWLNLNAPNLKVINHSDYIPNDILPTFSSNTIEMYLHKIEELSEHFVLFNDDFFIINHVDKDRFFKKKFPCDISAFNVYHGRDLSTNNMCNIELLNKHFDKRKSLKKHFFKWFSIQNNKLLIRTLLLLPWPDFVGFYDHHLPQPFLKSTFKEVWEKEGDAISQSIKYRFRQRTNITQYLVRYWQLASGKYHCTNVFKDSVYFQIDQDNLNLAVNTIRNQSKKIIVLNDKENIDFENSKELINLAFSDILPLKSKFEI</sequence>
<feature type="domain" description="Stealth protein CR1 conserved region 1" evidence="5">
    <location>
        <begin position="3"/>
        <end position="21"/>
    </location>
</feature>
<dbReference type="RefSeq" id="WP_035640265.1">
    <property type="nucleotide sequence ID" value="NZ_CP017479.1"/>
</dbReference>
<dbReference type="PANTHER" id="PTHR24045:SF0">
    <property type="entry name" value="N-ACETYLGLUCOSAMINE-1-PHOSPHOTRANSFERASE SUBUNITS ALPHA_BETA"/>
    <property type="match status" value="1"/>
</dbReference>
<reference evidence="6 7" key="1">
    <citation type="submission" date="2016-10" db="EMBL/GenBank/DDBJ databases">
        <title>Flavobacterium gilvum sp. nov., isolated from stream water.</title>
        <authorList>
            <person name="Shin S.-K."/>
            <person name="Cho Y.-J."/>
            <person name="Yi H."/>
        </authorList>
    </citation>
    <scope>NUCLEOTIDE SEQUENCE [LARGE SCALE GENOMIC DNA]</scope>
    <source>
        <strain evidence="6 7">EM1308</strain>
    </source>
</reference>
<feature type="domain" description="Stealth protein CR2 conserved region 2" evidence="4">
    <location>
        <begin position="37"/>
        <end position="138"/>
    </location>
</feature>
<name>A0AAC9I9G6_9FLAO</name>
<dbReference type="Pfam" id="PF11380">
    <property type="entry name" value="Stealth_CR2"/>
    <property type="match status" value="1"/>
</dbReference>
<dbReference type="PANTHER" id="PTHR24045">
    <property type="match status" value="1"/>
</dbReference>
<keyword evidence="3" id="KW-0270">Exopolysaccharide synthesis</keyword>